<name>A0A7J0EJL5_9ERIC</name>
<accession>A0A7J0EJL5</accession>
<dbReference type="AlphaFoldDB" id="A0A7J0EJL5"/>
<reference evidence="2 3" key="1">
    <citation type="submission" date="2019-07" db="EMBL/GenBank/DDBJ databases">
        <title>De Novo Assembly of kiwifruit Actinidia rufa.</title>
        <authorList>
            <person name="Sugita-Konishi S."/>
            <person name="Sato K."/>
            <person name="Mori E."/>
            <person name="Abe Y."/>
            <person name="Kisaki G."/>
            <person name="Hamano K."/>
            <person name="Suezawa K."/>
            <person name="Otani M."/>
            <person name="Fukuda T."/>
            <person name="Manabe T."/>
            <person name="Gomi K."/>
            <person name="Tabuchi M."/>
            <person name="Akimitsu K."/>
            <person name="Kataoka I."/>
        </authorList>
    </citation>
    <scope>NUCLEOTIDE SEQUENCE [LARGE SCALE GENOMIC DNA]</scope>
    <source>
        <strain evidence="3">cv. Fuchu</strain>
    </source>
</reference>
<organism evidence="2 3">
    <name type="scientific">Actinidia rufa</name>
    <dbReference type="NCBI Taxonomy" id="165716"/>
    <lineage>
        <taxon>Eukaryota</taxon>
        <taxon>Viridiplantae</taxon>
        <taxon>Streptophyta</taxon>
        <taxon>Embryophyta</taxon>
        <taxon>Tracheophyta</taxon>
        <taxon>Spermatophyta</taxon>
        <taxon>Magnoliopsida</taxon>
        <taxon>eudicotyledons</taxon>
        <taxon>Gunneridae</taxon>
        <taxon>Pentapetalae</taxon>
        <taxon>asterids</taxon>
        <taxon>Ericales</taxon>
        <taxon>Actinidiaceae</taxon>
        <taxon>Actinidia</taxon>
    </lineage>
</organism>
<feature type="compositionally biased region" description="Polar residues" evidence="1">
    <location>
        <begin position="38"/>
        <end position="73"/>
    </location>
</feature>
<feature type="compositionally biased region" description="Polar residues" evidence="1">
    <location>
        <begin position="111"/>
        <end position="127"/>
    </location>
</feature>
<feature type="region of interest" description="Disordered" evidence="1">
    <location>
        <begin position="1"/>
        <end position="184"/>
    </location>
</feature>
<feature type="compositionally biased region" description="Low complexity" evidence="1">
    <location>
        <begin position="148"/>
        <end position="184"/>
    </location>
</feature>
<gene>
    <name evidence="2" type="ORF">Acr_05g0003040</name>
</gene>
<keyword evidence="3" id="KW-1185">Reference proteome</keyword>
<sequence length="184" mass="18704">MVSKPSKPSPPPTALTAAQTPAASVQPSPFLPPLRVQIPTSASAATINQPPSTSISGQPRSHQSTKAQPRSCTQPSPFLPQPSSAAQPPQLLHPAQLSLAAPAAAPPSSSDSNLCECSHHQPPSQANLAAISPQRRNPDPAPSPAQSPSPQLLHPAQLSLAAPAAAAPQQLPSPCSPAQPSLLH</sequence>
<evidence type="ECO:0000256" key="1">
    <source>
        <dbReference type="SAM" id="MobiDB-lite"/>
    </source>
</evidence>
<evidence type="ECO:0000313" key="2">
    <source>
        <dbReference type="EMBL" id="GFY86665.1"/>
    </source>
</evidence>
<feature type="compositionally biased region" description="Low complexity" evidence="1">
    <location>
        <begin position="14"/>
        <end position="24"/>
    </location>
</feature>
<feature type="compositionally biased region" description="Low complexity" evidence="1">
    <location>
        <begin position="81"/>
        <end position="110"/>
    </location>
</feature>
<protein>
    <submittedName>
        <fullName evidence="2">Uncharacterized protein</fullName>
    </submittedName>
</protein>
<evidence type="ECO:0000313" key="3">
    <source>
        <dbReference type="Proteomes" id="UP000585474"/>
    </source>
</evidence>
<comment type="caution">
    <text evidence="2">The sequence shown here is derived from an EMBL/GenBank/DDBJ whole genome shotgun (WGS) entry which is preliminary data.</text>
</comment>
<dbReference type="EMBL" id="BJWL01000005">
    <property type="protein sequence ID" value="GFY86665.1"/>
    <property type="molecule type" value="Genomic_DNA"/>
</dbReference>
<dbReference type="Proteomes" id="UP000585474">
    <property type="component" value="Unassembled WGS sequence"/>
</dbReference>
<proteinExistence type="predicted"/>